<dbReference type="EMBL" id="LWDP01000017">
    <property type="protein sequence ID" value="ORD94530.1"/>
    <property type="molecule type" value="Genomic_DNA"/>
</dbReference>
<dbReference type="PRINTS" id="PR00380">
    <property type="entry name" value="KINESINHEAVY"/>
</dbReference>
<comment type="similarity">
    <text evidence="1">Belongs to the TRAFAC class myosin-kinesin ATPase superfamily. Kinesin family.</text>
</comment>
<keyword evidence="2" id="KW-0175">Coiled coil</keyword>
<evidence type="ECO:0000259" key="3">
    <source>
        <dbReference type="PROSITE" id="PS50067"/>
    </source>
</evidence>
<keyword evidence="1" id="KW-0505">Motor protein</keyword>
<feature type="binding site" evidence="1">
    <location>
        <begin position="156"/>
        <end position="163"/>
    </location>
    <ligand>
        <name>ATP</name>
        <dbReference type="ChEBI" id="CHEBI:30616"/>
    </ligand>
</feature>
<evidence type="ECO:0000313" key="5">
    <source>
        <dbReference type="Proteomes" id="UP000192639"/>
    </source>
</evidence>
<dbReference type="AlphaFoldDB" id="A0A1Y1S8Y9"/>
<feature type="domain" description="Kinesin motor" evidence="3">
    <location>
        <begin position="89"/>
        <end position="364"/>
    </location>
</feature>
<dbReference type="Pfam" id="PF00225">
    <property type="entry name" value="Kinesin"/>
    <property type="match status" value="1"/>
</dbReference>
<dbReference type="PANTHER" id="PTHR47972:SF28">
    <property type="entry name" value="KINESIN-LIKE PROTEIN KLP-3"/>
    <property type="match status" value="1"/>
</dbReference>
<dbReference type="GO" id="GO:0003777">
    <property type="term" value="F:microtubule motor activity"/>
    <property type="evidence" value="ECO:0007669"/>
    <property type="project" value="InterPro"/>
</dbReference>
<dbReference type="InterPro" id="IPR027640">
    <property type="entry name" value="Kinesin-like_fam"/>
</dbReference>
<dbReference type="GO" id="GO:0007018">
    <property type="term" value="P:microtubule-based movement"/>
    <property type="evidence" value="ECO:0007669"/>
    <property type="project" value="InterPro"/>
</dbReference>
<dbReference type="InterPro" id="IPR031852">
    <property type="entry name" value="Vik1/Cik1_MT-bd"/>
</dbReference>
<gene>
    <name evidence="4" type="primary">CTK2</name>
    <name evidence="4" type="ORF">ECANGB1_609</name>
</gene>
<dbReference type="InterPro" id="IPR036961">
    <property type="entry name" value="Kinesin_motor_dom_sf"/>
</dbReference>
<evidence type="ECO:0000256" key="1">
    <source>
        <dbReference type="PROSITE-ProRule" id="PRU00283"/>
    </source>
</evidence>
<evidence type="ECO:0000256" key="2">
    <source>
        <dbReference type="SAM" id="Coils"/>
    </source>
</evidence>
<dbReference type="SUPFAM" id="SSF52540">
    <property type="entry name" value="P-loop containing nucleoside triphosphate hydrolases"/>
    <property type="match status" value="1"/>
</dbReference>
<dbReference type="Gene3D" id="3.40.850.10">
    <property type="entry name" value="Kinesin motor domain"/>
    <property type="match status" value="1"/>
</dbReference>
<evidence type="ECO:0000313" key="4">
    <source>
        <dbReference type="EMBL" id="ORD94530.1"/>
    </source>
</evidence>
<dbReference type="InterPro" id="IPR001752">
    <property type="entry name" value="Kinesin_motor_dom"/>
</dbReference>
<dbReference type="GO" id="GO:0005524">
    <property type="term" value="F:ATP binding"/>
    <property type="evidence" value="ECO:0007669"/>
    <property type="project" value="UniProtKB-UniRule"/>
</dbReference>
<dbReference type="Pfam" id="PF16796">
    <property type="entry name" value="Microtub_bd"/>
    <property type="match status" value="1"/>
</dbReference>
<dbReference type="VEuPathDB" id="MicrosporidiaDB:ECANGB1_609"/>
<organism evidence="4 5">
    <name type="scientific">Enterospora canceri</name>
    <dbReference type="NCBI Taxonomy" id="1081671"/>
    <lineage>
        <taxon>Eukaryota</taxon>
        <taxon>Fungi</taxon>
        <taxon>Fungi incertae sedis</taxon>
        <taxon>Microsporidia</taxon>
        <taxon>Enterocytozoonidae</taxon>
        <taxon>Enterospora</taxon>
    </lineage>
</organism>
<keyword evidence="1" id="KW-0067">ATP-binding</keyword>
<dbReference type="GO" id="GO:0015630">
    <property type="term" value="C:microtubule cytoskeleton"/>
    <property type="evidence" value="ECO:0007669"/>
    <property type="project" value="TreeGrafter"/>
</dbReference>
<dbReference type="InterPro" id="IPR027417">
    <property type="entry name" value="P-loop_NTPase"/>
</dbReference>
<dbReference type="OrthoDB" id="3176171at2759"/>
<proteinExistence type="inferred from homology"/>
<feature type="coiled-coil region" evidence="2">
    <location>
        <begin position="24"/>
        <end position="75"/>
    </location>
</feature>
<protein>
    <submittedName>
        <fullName evidence="4">CTK2</fullName>
    </submittedName>
</protein>
<keyword evidence="1" id="KW-0547">Nucleotide-binding</keyword>
<keyword evidence="5" id="KW-1185">Reference proteome</keyword>
<comment type="caution">
    <text evidence="4">The sequence shown here is derived from an EMBL/GenBank/DDBJ whole genome shotgun (WGS) entry which is preliminary data.</text>
</comment>
<name>A0A1Y1S8Y9_9MICR</name>
<sequence length="377" mass="42936">MQEHYLRELQNILRELSEQPIEQIEYSSKEVEEIKAENRLLKKQVAENDAVKNEVERLRDENEWLEKEAERIGRSEKRLRNEILDLKGNCRVYCRIHPESGTKMCYSDTQVQLENKAFKMDRVFGPGATQSEVYSEFDLFIENVMDGFSLCIFAYGQTGSGKTHTMLGNGDGLIYKSIQKIKRSLGKQEATCIASYVEVYNEKINDLFGGKAEYRIDELDQLILRMQEAGLKRATARTGCNETSSRSHALFVLEIEMQKENEIVRGALCLVDLAGSERISQSGVRDKRLKETQCINSSLSSLGNVFAAIKRKESHVPFRDSMLTRVMQPHLSENSRVVMVVNVNGSCENETLCTLRFATKVSECEMGVAKRSALRKC</sequence>
<dbReference type="Proteomes" id="UP000192639">
    <property type="component" value="Unassembled WGS sequence"/>
</dbReference>
<dbReference type="GO" id="GO:0008017">
    <property type="term" value="F:microtubule binding"/>
    <property type="evidence" value="ECO:0007669"/>
    <property type="project" value="InterPro"/>
</dbReference>
<dbReference type="PROSITE" id="PS50067">
    <property type="entry name" value="KINESIN_MOTOR_2"/>
    <property type="match status" value="1"/>
</dbReference>
<accession>A0A1Y1S8Y9</accession>
<dbReference type="SMART" id="SM00129">
    <property type="entry name" value="KISc"/>
    <property type="match status" value="1"/>
</dbReference>
<dbReference type="PANTHER" id="PTHR47972">
    <property type="entry name" value="KINESIN-LIKE PROTEIN KLP-3"/>
    <property type="match status" value="1"/>
</dbReference>
<reference evidence="4 5" key="1">
    <citation type="journal article" date="2017" name="Environ. Microbiol.">
        <title>Decay of the glycolytic pathway and adaptation to intranuclear parasitism within Enterocytozoonidae microsporidia.</title>
        <authorList>
            <person name="Wiredu Boakye D."/>
            <person name="Jaroenlak P."/>
            <person name="Prachumwat A."/>
            <person name="Williams T.A."/>
            <person name="Bateman K.S."/>
            <person name="Itsathitphaisarn O."/>
            <person name="Sritunyalucksana K."/>
            <person name="Paszkiewicz K.H."/>
            <person name="Moore K.A."/>
            <person name="Stentiford G.D."/>
            <person name="Williams B.A."/>
        </authorList>
    </citation>
    <scope>NUCLEOTIDE SEQUENCE [LARGE SCALE GENOMIC DNA]</scope>
    <source>
        <strain evidence="4 5">GB1</strain>
    </source>
</reference>